<comment type="caution">
    <text evidence="1">The sequence shown here is derived from an EMBL/GenBank/DDBJ whole genome shotgun (WGS) entry which is preliminary data.</text>
</comment>
<protein>
    <submittedName>
        <fullName evidence="1">Uncharacterized protein</fullName>
    </submittedName>
</protein>
<evidence type="ECO:0000313" key="2">
    <source>
        <dbReference type="Proteomes" id="UP000050280"/>
    </source>
</evidence>
<dbReference type="EMBL" id="LDJX01000012">
    <property type="protein sequence ID" value="KPM30237.1"/>
    <property type="molecule type" value="Genomic_DNA"/>
</dbReference>
<accession>A0A0P7AR97</accession>
<dbReference type="STRING" id="1300341.I595_3647"/>
<gene>
    <name evidence="1" type="ORF">I595_3647</name>
</gene>
<proteinExistence type="predicted"/>
<dbReference type="AlphaFoldDB" id="A0A0P7AR97"/>
<sequence>MMILYSSAYLCAADGYFDRANIQCHYHTDKKEIPNCHFLRPDCS</sequence>
<reference evidence="1 2" key="1">
    <citation type="submission" date="2015-09" db="EMBL/GenBank/DDBJ databases">
        <title>Genome sequence of the marine flavobacterium Croceitalea dokdonensis DOKDO 023 that contains proton- and sodium-pumping rhodopsins.</title>
        <authorList>
            <person name="Kwon S.-K."/>
            <person name="Lee H.K."/>
            <person name="Kwak M.-J."/>
            <person name="Kim J.F."/>
        </authorList>
    </citation>
    <scope>NUCLEOTIDE SEQUENCE [LARGE SCALE GENOMIC DNA]</scope>
    <source>
        <strain evidence="1 2">DOKDO 023</strain>
    </source>
</reference>
<evidence type="ECO:0000313" key="1">
    <source>
        <dbReference type="EMBL" id="KPM30237.1"/>
    </source>
</evidence>
<name>A0A0P7AR97_9FLAO</name>
<dbReference type="Proteomes" id="UP000050280">
    <property type="component" value="Unassembled WGS sequence"/>
</dbReference>
<organism evidence="1 2">
    <name type="scientific">Croceitalea dokdonensis DOKDO 023</name>
    <dbReference type="NCBI Taxonomy" id="1300341"/>
    <lineage>
        <taxon>Bacteria</taxon>
        <taxon>Pseudomonadati</taxon>
        <taxon>Bacteroidota</taxon>
        <taxon>Flavobacteriia</taxon>
        <taxon>Flavobacteriales</taxon>
        <taxon>Flavobacteriaceae</taxon>
        <taxon>Croceitalea</taxon>
    </lineage>
</organism>
<keyword evidence="2" id="KW-1185">Reference proteome</keyword>